<dbReference type="EMBL" id="MU128996">
    <property type="protein sequence ID" value="KAF9511776.1"/>
    <property type="molecule type" value="Genomic_DNA"/>
</dbReference>
<gene>
    <name evidence="1" type="ORF">BS47DRAFT_1363631</name>
</gene>
<accession>A0A9P6DR41</accession>
<proteinExistence type="predicted"/>
<dbReference type="AlphaFoldDB" id="A0A9P6DR41"/>
<keyword evidence="2" id="KW-1185">Reference proteome</keyword>
<dbReference type="Proteomes" id="UP000886523">
    <property type="component" value="Unassembled WGS sequence"/>
</dbReference>
<organism evidence="1 2">
    <name type="scientific">Hydnum rufescens UP504</name>
    <dbReference type="NCBI Taxonomy" id="1448309"/>
    <lineage>
        <taxon>Eukaryota</taxon>
        <taxon>Fungi</taxon>
        <taxon>Dikarya</taxon>
        <taxon>Basidiomycota</taxon>
        <taxon>Agaricomycotina</taxon>
        <taxon>Agaricomycetes</taxon>
        <taxon>Cantharellales</taxon>
        <taxon>Hydnaceae</taxon>
        <taxon>Hydnum</taxon>
    </lineage>
</organism>
<reference evidence="1" key="1">
    <citation type="journal article" date="2020" name="Nat. Commun.">
        <title>Large-scale genome sequencing of mycorrhizal fungi provides insights into the early evolution of symbiotic traits.</title>
        <authorList>
            <person name="Miyauchi S."/>
            <person name="Kiss E."/>
            <person name="Kuo A."/>
            <person name="Drula E."/>
            <person name="Kohler A."/>
            <person name="Sanchez-Garcia M."/>
            <person name="Morin E."/>
            <person name="Andreopoulos B."/>
            <person name="Barry K.W."/>
            <person name="Bonito G."/>
            <person name="Buee M."/>
            <person name="Carver A."/>
            <person name="Chen C."/>
            <person name="Cichocki N."/>
            <person name="Clum A."/>
            <person name="Culley D."/>
            <person name="Crous P.W."/>
            <person name="Fauchery L."/>
            <person name="Girlanda M."/>
            <person name="Hayes R.D."/>
            <person name="Keri Z."/>
            <person name="LaButti K."/>
            <person name="Lipzen A."/>
            <person name="Lombard V."/>
            <person name="Magnuson J."/>
            <person name="Maillard F."/>
            <person name="Murat C."/>
            <person name="Nolan M."/>
            <person name="Ohm R.A."/>
            <person name="Pangilinan J."/>
            <person name="Pereira M.F."/>
            <person name="Perotto S."/>
            <person name="Peter M."/>
            <person name="Pfister S."/>
            <person name="Riley R."/>
            <person name="Sitrit Y."/>
            <person name="Stielow J.B."/>
            <person name="Szollosi G."/>
            <person name="Zifcakova L."/>
            <person name="Stursova M."/>
            <person name="Spatafora J.W."/>
            <person name="Tedersoo L."/>
            <person name="Vaario L.M."/>
            <person name="Yamada A."/>
            <person name="Yan M."/>
            <person name="Wang P."/>
            <person name="Xu J."/>
            <person name="Bruns T."/>
            <person name="Baldrian P."/>
            <person name="Vilgalys R."/>
            <person name="Dunand C."/>
            <person name="Henrissat B."/>
            <person name="Grigoriev I.V."/>
            <person name="Hibbett D."/>
            <person name="Nagy L.G."/>
            <person name="Martin F.M."/>
        </authorList>
    </citation>
    <scope>NUCLEOTIDE SEQUENCE</scope>
    <source>
        <strain evidence="1">UP504</strain>
    </source>
</reference>
<comment type="caution">
    <text evidence="1">The sequence shown here is derived from an EMBL/GenBank/DDBJ whole genome shotgun (WGS) entry which is preliminary data.</text>
</comment>
<protein>
    <submittedName>
        <fullName evidence="1">Uncharacterized protein</fullName>
    </submittedName>
</protein>
<evidence type="ECO:0000313" key="2">
    <source>
        <dbReference type="Proteomes" id="UP000886523"/>
    </source>
</evidence>
<sequence length="184" mass="19082">MLNDHARNSELVRVLRRMGNAQSQQLSVTNSGPGSFSGVGTCPVNHGGQRSQSDLPHIGGQRSLSDLPQVSAVRGVALNVNSSIVSSVSPSPCSTQITPLIRSPQKVEFSTNFDESATLAPSAVRARASTGSAKFAVSVDSSGCHAGVWKISWVALPRESQDFCCAGGSLSAGSKVVQIQSDSS</sequence>
<evidence type="ECO:0000313" key="1">
    <source>
        <dbReference type="EMBL" id="KAF9511776.1"/>
    </source>
</evidence>
<name>A0A9P6DR41_9AGAM</name>